<evidence type="ECO:0000256" key="1">
    <source>
        <dbReference type="ARBA" id="ARBA00009477"/>
    </source>
</evidence>
<evidence type="ECO:0000313" key="5">
    <source>
        <dbReference type="EMBL" id="MBR0551758.1"/>
    </source>
</evidence>
<dbReference type="GO" id="GO:0015562">
    <property type="term" value="F:efflux transmembrane transporter activity"/>
    <property type="evidence" value="ECO:0007669"/>
    <property type="project" value="TreeGrafter"/>
</dbReference>
<dbReference type="InterPro" id="IPR058637">
    <property type="entry name" value="YknX-like_C"/>
</dbReference>
<comment type="similarity">
    <text evidence="1">Belongs to the membrane fusion protein (MFP) (TC 8.A.1) family.</text>
</comment>
<evidence type="ECO:0000259" key="4">
    <source>
        <dbReference type="Pfam" id="PF25989"/>
    </source>
</evidence>
<dbReference type="Gene3D" id="2.40.50.100">
    <property type="match status" value="1"/>
</dbReference>
<feature type="chain" id="PRO_5035808621" evidence="3">
    <location>
        <begin position="18"/>
        <end position="347"/>
    </location>
</feature>
<evidence type="ECO:0000313" key="6">
    <source>
        <dbReference type="Proteomes" id="UP000676996"/>
    </source>
</evidence>
<accession>A0A8T4I9R8</accession>
<protein>
    <submittedName>
        <fullName evidence="5">Efflux RND transporter periplasmic adaptor subunit</fullName>
    </submittedName>
</protein>
<proteinExistence type="inferred from homology"/>
<gene>
    <name evidence="5" type="ORF">J7S20_04480</name>
</gene>
<dbReference type="InterPro" id="IPR006143">
    <property type="entry name" value="RND_pump_MFP"/>
</dbReference>
<organism evidence="5 6">
    <name type="scientific">Stakelama marina</name>
    <dbReference type="NCBI Taxonomy" id="2826939"/>
    <lineage>
        <taxon>Bacteria</taxon>
        <taxon>Pseudomonadati</taxon>
        <taxon>Pseudomonadota</taxon>
        <taxon>Alphaproteobacteria</taxon>
        <taxon>Sphingomonadales</taxon>
        <taxon>Sphingomonadaceae</taxon>
        <taxon>Stakelama</taxon>
    </lineage>
</organism>
<comment type="caution">
    <text evidence="5">The sequence shown here is derived from an EMBL/GenBank/DDBJ whole genome shotgun (WGS) entry which is preliminary data.</text>
</comment>
<name>A0A8T4I9R8_9SPHN</name>
<dbReference type="Gene3D" id="2.40.420.20">
    <property type="match status" value="1"/>
</dbReference>
<feature type="domain" description="YknX-like C-terminal permuted SH3-like" evidence="4">
    <location>
        <begin position="271"/>
        <end position="338"/>
    </location>
</feature>
<dbReference type="PANTHER" id="PTHR30469:SF15">
    <property type="entry name" value="HLYD FAMILY OF SECRETION PROTEINS"/>
    <property type="match status" value="1"/>
</dbReference>
<dbReference type="Pfam" id="PF25989">
    <property type="entry name" value="YknX_C"/>
    <property type="match status" value="1"/>
</dbReference>
<dbReference type="Proteomes" id="UP000676996">
    <property type="component" value="Unassembled WGS sequence"/>
</dbReference>
<sequence>MNRPFAFCCLLTLAACSGGGGGQSNSTAPVALVSLGAATKQAVGQQTTLYGAVEQGAEAQYTLSAPAEAVVASVPAPAGTPVKRGQLIVRLRPSPSTRAQLMQARSDYQAASQALARAKRLRSDGLASDADVESARKTAQSAQAMLNSLQSQTNGLALRAQGSGYVQSVAVNPGNLVSAGTTVATISRLGTLRARFGIDPAAAKKLSPQESLRVTPSEGGAPFSARILSVDPTVDPQTRLASVYVSVPSGQGMGPGQTLTATVPVTTATGAVTVPYEALLNDGGQPYVYVVKNGVAHRHDVITGPAGNIRVAIEKGVSAGDKVVTAGGTGVEDGMKVRTSDKKARTK</sequence>
<dbReference type="Gene3D" id="2.40.30.170">
    <property type="match status" value="1"/>
</dbReference>
<keyword evidence="3" id="KW-0732">Signal</keyword>
<dbReference type="NCBIfam" id="TIGR01730">
    <property type="entry name" value="RND_mfp"/>
    <property type="match status" value="1"/>
</dbReference>
<feature type="signal peptide" evidence="3">
    <location>
        <begin position="1"/>
        <end position="17"/>
    </location>
</feature>
<dbReference type="SUPFAM" id="SSF111369">
    <property type="entry name" value="HlyD-like secretion proteins"/>
    <property type="match status" value="1"/>
</dbReference>
<dbReference type="EMBL" id="JAGRQC010000001">
    <property type="protein sequence ID" value="MBR0551758.1"/>
    <property type="molecule type" value="Genomic_DNA"/>
</dbReference>
<reference evidence="5" key="1">
    <citation type="submission" date="2021-04" db="EMBL/GenBank/DDBJ databases">
        <title>Ouciella asimina sp. nov., isolated from the surface seawater in the hydrothermal field of Okinawa Trough.</title>
        <authorList>
            <person name="Shuang W."/>
        </authorList>
    </citation>
    <scope>NUCLEOTIDE SEQUENCE</scope>
    <source>
        <strain evidence="5">LXI357</strain>
    </source>
</reference>
<dbReference type="PANTHER" id="PTHR30469">
    <property type="entry name" value="MULTIDRUG RESISTANCE PROTEIN MDTA"/>
    <property type="match status" value="1"/>
</dbReference>
<evidence type="ECO:0000256" key="3">
    <source>
        <dbReference type="SAM" id="SignalP"/>
    </source>
</evidence>
<evidence type="ECO:0000256" key="2">
    <source>
        <dbReference type="SAM" id="Coils"/>
    </source>
</evidence>
<dbReference type="Gene3D" id="1.10.287.470">
    <property type="entry name" value="Helix hairpin bin"/>
    <property type="match status" value="1"/>
</dbReference>
<keyword evidence="2" id="KW-0175">Coiled coil</keyword>
<dbReference type="GO" id="GO:1990281">
    <property type="term" value="C:efflux pump complex"/>
    <property type="evidence" value="ECO:0007669"/>
    <property type="project" value="TreeGrafter"/>
</dbReference>
<dbReference type="AlphaFoldDB" id="A0A8T4I9R8"/>
<dbReference type="PROSITE" id="PS51257">
    <property type="entry name" value="PROKAR_LIPOPROTEIN"/>
    <property type="match status" value="1"/>
</dbReference>
<feature type="coiled-coil region" evidence="2">
    <location>
        <begin position="101"/>
        <end position="152"/>
    </location>
</feature>
<keyword evidence="6" id="KW-1185">Reference proteome</keyword>